<keyword evidence="8" id="KW-0472">Membrane</keyword>
<dbReference type="KEGG" id="snh:120044600"/>
<dbReference type="PANTHER" id="PTHR14647">
    <property type="entry name" value="GALACTOSE-3-O-SULFOTRANSFERASE"/>
    <property type="match status" value="1"/>
</dbReference>
<comment type="subcellular location">
    <subcellularLocation>
        <location evidence="1">Golgi apparatus membrane</location>
        <topology evidence="1">Single-pass type II membrane protein</topology>
    </subcellularLocation>
</comment>
<evidence type="ECO:0000256" key="2">
    <source>
        <dbReference type="ARBA" id="ARBA00008124"/>
    </source>
</evidence>
<keyword evidence="5" id="KW-0735">Signal-anchor</keyword>
<keyword evidence="11" id="KW-1185">Reference proteome</keyword>
<keyword evidence="7" id="KW-0333">Golgi apparatus</keyword>
<keyword evidence="9" id="KW-0325">Glycoprotein</keyword>
<dbReference type="Gene3D" id="3.40.50.300">
    <property type="entry name" value="P-loop containing nucleotide triphosphate hydrolases"/>
    <property type="match status" value="1"/>
</dbReference>
<dbReference type="GO" id="GO:0009247">
    <property type="term" value="P:glycolipid biosynthetic process"/>
    <property type="evidence" value="ECO:0007669"/>
    <property type="project" value="InterPro"/>
</dbReference>
<organism evidence="11 12">
    <name type="scientific">Salvelinus namaycush</name>
    <name type="common">Lake trout</name>
    <name type="synonym">Salmo namaycush</name>
    <dbReference type="NCBI Taxonomy" id="8040"/>
    <lineage>
        <taxon>Eukaryota</taxon>
        <taxon>Metazoa</taxon>
        <taxon>Chordata</taxon>
        <taxon>Craniata</taxon>
        <taxon>Vertebrata</taxon>
        <taxon>Euteleostomi</taxon>
        <taxon>Actinopterygii</taxon>
        <taxon>Neopterygii</taxon>
        <taxon>Teleostei</taxon>
        <taxon>Protacanthopterygii</taxon>
        <taxon>Salmoniformes</taxon>
        <taxon>Salmonidae</taxon>
        <taxon>Salmoninae</taxon>
        <taxon>Salvelinus</taxon>
    </lineage>
</organism>
<evidence type="ECO:0000256" key="6">
    <source>
        <dbReference type="ARBA" id="ARBA00022989"/>
    </source>
</evidence>
<accession>A0A8U0U9C3</accession>
<dbReference type="Proteomes" id="UP000808372">
    <property type="component" value="Chromosome 3"/>
</dbReference>
<evidence type="ECO:0000313" key="12">
    <source>
        <dbReference type="RefSeq" id="XP_038845199.1"/>
    </source>
</evidence>
<protein>
    <submittedName>
        <fullName evidence="12">Galactosylceramide sulfotransferase-like</fullName>
    </submittedName>
</protein>
<keyword evidence="6" id="KW-1133">Transmembrane helix</keyword>
<feature type="region of interest" description="Disordered" evidence="10">
    <location>
        <begin position="145"/>
        <end position="172"/>
    </location>
</feature>
<evidence type="ECO:0000256" key="3">
    <source>
        <dbReference type="ARBA" id="ARBA00022679"/>
    </source>
</evidence>
<keyword evidence="4" id="KW-0812">Transmembrane</keyword>
<evidence type="ECO:0000256" key="7">
    <source>
        <dbReference type="ARBA" id="ARBA00023034"/>
    </source>
</evidence>
<dbReference type="InterPro" id="IPR027417">
    <property type="entry name" value="P-loop_NTPase"/>
</dbReference>
<dbReference type="PANTHER" id="PTHR14647:SF84">
    <property type="entry name" value="GALACTOSE-3-O-SULFOTRANSFERASE 2-LIKE"/>
    <property type="match status" value="1"/>
</dbReference>
<dbReference type="InterPro" id="IPR009729">
    <property type="entry name" value="Gal-3-0_sulfotransfrase"/>
</dbReference>
<evidence type="ECO:0000256" key="1">
    <source>
        <dbReference type="ARBA" id="ARBA00004323"/>
    </source>
</evidence>
<keyword evidence="3" id="KW-0808">Transferase</keyword>
<gene>
    <name evidence="12" type="primary">LOC120044600</name>
</gene>
<evidence type="ECO:0000256" key="9">
    <source>
        <dbReference type="ARBA" id="ARBA00023180"/>
    </source>
</evidence>
<name>A0A8U0U9C3_SALNM</name>
<dbReference type="Pfam" id="PF06990">
    <property type="entry name" value="Gal-3-0_sulfotr"/>
    <property type="match status" value="1"/>
</dbReference>
<evidence type="ECO:0000313" key="11">
    <source>
        <dbReference type="Proteomes" id="UP000808372"/>
    </source>
</evidence>
<dbReference type="RefSeq" id="XP_038845199.1">
    <property type="nucleotide sequence ID" value="XM_038989271.1"/>
</dbReference>
<evidence type="ECO:0000256" key="8">
    <source>
        <dbReference type="ARBA" id="ARBA00023136"/>
    </source>
</evidence>
<dbReference type="GO" id="GO:0001733">
    <property type="term" value="F:galactosylceramide sulfotransferase activity"/>
    <property type="evidence" value="ECO:0007669"/>
    <property type="project" value="InterPro"/>
</dbReference>
<sequence>MSFDLGLSSQECYASWPMELTQLEEAFQLVMIAEHFDESLVLLGALLQLEPEELAYVHLNVCAPSDITPIEDTKARLWAWNSLDVLLYNLFLQVFWEKAEQYGLGRLKREVTLLRASTQRLRQKCVARGGVPPGELEDLVRPWQTDSHHPGIRGTREPDSAGRGALCATSAA</sequence>
<dbReference type="GO" id="GO:0000139">
    <property type="term" value="C:Golgi membrane"/>
    <property type="evidence" value="ECO:0007669"/>
    <property type="project" value="UniProtKB-SubCell"/>
</dbReference>
<reference evidence="12" key="1">
    <citation type="submission" date="2025-08" db="UniProtKB">
        <authorList>
            <consortium name="RefSeq"/>
        </authorList>
    </citation>
    <scope>IDENTIFICATION</scope>
    <source>
        <tissue evidence="12">White muscle</tissue>
    </source>
</reference>
<evidence type="ECO:0000256" key="5">
    <source>
        <dbReference type="ARBA" id="ARBA00022968"/>
    </source>
</evidence>
<feature type="compositionally biased region" description="Basic and acidic residues" evidence="10">
    <location>
        <begin position="146"/>
        <end position="160"/>
    </location>
</feature>
<dbReference type="GeneID" id="120044600"/>
<dbReference type="AlphaFoldDB" id="A0A8U0U9C3"/>
<proteinExistence type="inferred from homology"/>
<evidence type="ECO:0000256" key="10">
    <source>
        <dbReference type="SAM" id="MobiDB-lite"/>
    </source>
</evidence>
<comment type="similarity">
    <text evidence="2">Belongs to the galactose-3-O-sulfotransferase family.</text>
</comment>
<evidence type="ECO:0000256" key="4">
    <source>
        <dbReference type="ARBA" id="ARBA00022692"/>
    </source>
</evidence>